<name>A0A4Z0D1K7_9FIRM</name>
<dbReference type="Proteomes" id="UP000298381">
    <property type="component" value="Unassembled WGS sequence"/>
</dbReference>
<comment type="caution">
    <text evidence="1">The sequence shown here is derived from an EMBL/GenBank/DDBJ whole genome shotgun (WGS) entry which is preliminary data.</text>
</comment>
<dbReference type="EMBL" id="SRIB01000016">
    <property type="protein sequence ID" value="TFZ39198.1"/>
    <property type="molecule type" value="Genomic_DNA"/>
</dbReference>
<keyword evidence="2" id="KW-1185">Reference proteome</keyword>
<organism evidence="1 2">
    <name type="scientific">Soehngenia longivitae</name>
    <dbReference type="NCBI Taxonomy" id="2562294"/>
    <lineage>
        <taxon>Bacteria</taxon>
        <taxon>Bacillati</taxon>
        <taxon>Bacillota</taxon>
        <taxon>Tissierellia</taxon>
        <taxon>Tissierellales</taxon>
        <taxon>Tissierellaceae</taxon>
        <taxon>Soehngenia</taxon>
    </lineage>
</organism>
<dbReference type="AlphaFoldDB" id="A0A4Z0D1K7"/>
<evidence type="ECO:0008006" key="3">
    <source>
        <dbReference type="Google" id="ProtNLM"/>
    </source>
</evidence>
<dbReference type="RefSeq" id="WP_135271684.1">
    <property type="nucleotide sequence ID" value="NZ_SRIB01000016.1"/>
</dbReference>
<proteinExistence type="predicted"/>
<sequence length="73" mass="8584">MQKYKDKDNDSGIVAYEIGDDYIRVEYESGDIFTYNYEKAGKQRVEKMKELAKKGDGLNAYINKYIIPIYKED</sequence>
<evidence type="ECO:0000313" key="1">
    <source>
        <dbReference type="EMBL" id="TFZ39198.1"/>
    </source>
</evidence>
<gene>
    <name evidence="1" type="ORF">E4100_08825</name>
</gene>
<evidence type="ECO:0000313" key="2">
    <source>
        <dbReference type="Proteomes" id="UP000298381"/>
    </source>
</evidence>
<protein>
    <recommendedName>
        <fullName evidence="3">KTSC domain-containing protein</fullName>
    </recommendedName>
</protein>
<accession>A0A4Z0D1K7</accession>
<reference evidence="1 2" key="1">
    <citation type="submission" date="2019-03" db="EMBL/GenBank/DDBJ databases">
        <title>Draft genome sequence data and analysis of a Fermenting Bacterium, Soehngenia longevitae strain 1933PT, isolated from petroleum reservoir in Azerbaijan.</title>
        <authorList>
            <person name="Grouzdev D.S."/>
            <person name="Bidzhieva S.K."/>
            <person name="Sokolova D.S."/>
            <person name="Tourova T.P."/>
            <person name="Poltaraus A.B."/>
            <person name="Nazina T.N."/>
        </authorList>
    </citation>
    <scope>NUCLEOTIDE SEQUENCE [LARGE SCALE GENOMIC DNA]</scope>
    <source>
        <strain evidence="1 2">1933P</strain>
    </source>
</reference>
<dbReference type="OrthoDB" id="7775479at2"/>